<organism evidence="3 4">
    <name type="scientific">Baekduia soli</name>
    <dbReference type="NCBI Taxonomy" id="496014"/>
    <lineage>
        <taxon>Bacteria</taxon>
        <taxon>Bacillati</taxon>
        <taxon>Actinomycetota</taxon>
        <taxon>Thermoleophilia</taxon>
        <taxon>Solirubrobacterales</taxon>
        <taxon>Baekduiaceae</taxon>
        <taxon>Baekduia</taxon>
    </lineage>
</organism>
<dbReference type="Gene3D" id="1.10.287.110">
    <property type="entry name" value="DnaJ domain"/>
    <property type="match status" value="1"/>
</dbReference>
<keyword evidence="4" id="KW-1185">Reference proteome</keyword>
<evidence type="ECO:0000256" key="1">
    <source>
        <dbReference type="SAM" id="MobiDB-lite"/>
    </source>
</evidence>
<dbReference type="Pfam" id="PF00226">
    <property type="entry name" value="DnaJ"/>
    <property type="match status" value="1"/>
</dbReference>
<feature type="domain" description="J" evidence="2">
    <location>
        <begin position="2"/>
        <end position="57"/>
    </location>
</feature>
<sequence>MDPHAVLGLDPGATARDVQRAYRDLAKRFHPDHAGEGAGELMMSINAAYDLLRDQLVEGAEPGPHPTAPDPALAPAADPELQGAWLAPGVRRVLARELLAALEPGELVEEVVLTATADSHDVQLVVTDHRLLWLRDDAIMGRVRSLRLREITEVEARAGGRFRSAGHLRLRTADGRRMRFFELRPDVLSRIAAAIAARDRPAGRGTTFSTHPTTERERHERRNDR</sequence>
<dbReference type="InterPro" id="IPR036869">
    <property type="entry name" value="J_dom_sf"/>
</dbReference>
<proteinExistence type="predicted"/>
<dbReference type="CDD" id="cd06257">
    <property type="entry name" value="DnaJ"/>
    <property type="match status" value="1"/>
</dbReference>
<dbReference type="Proteomes" id="UP000321805">
    <property type="component" value="Chromosome"/>
</dbReference>
<gene>
    <name evidence="3" type="ORF">FSW04_07010</name>
</gene>
<dbReference type="PANTHER" id="PTHR24074">
    <property type="entry name" value="CO-CHAPERONE PROTEIN DJLA"/>
    <property type="match status" value="1"/>
</dbReference>
<protein>
    <submittedName>
        <fullName evidence="3">J domain-containing protein</fullName>
    </submittedName>
</protein>
<evidence type="ECO:0000313" key="3">
    <source>
        <dbReference type="EMBL" id="QEC47356.1"/>
    </source>
</evidence>
<dbReference type="AlphaFoldDB" id="A0A5B8U2V5"/>
<dbReference type="InterPro" id="IPR050817">
    <property type="entry name" value="DjlA_DnaK_co-chaperone"/>
</dbReference>
<feature type="compositionally biased region" description="Basic and acidic residues" evidence="1">
    <location>
        <begin position="213"/>
        <end position="225"/>
    </location>
</feature>
<evidence type="ECO:0000313" key="4">
    <source>
        <dbReference type="Proteomes" id="UP000321805"/>
    </source>
</evidence>
<dbReference type="SMART" id="SM00271">
    <property type="entry name" value="DnaJ"/>
    <property type="match status" value="1"/>
</dbReference>
<feature type="region of interest" description="Disordered" evidence="1">
    <location>
        <begin position="200"/>
        <end position="225"/>
    </location>
</feature>
<reference evidence="3 4" key="1">
    <citation type="journal article" date="2018" name="J. Microbiol.">
        <title>Baekduia soli gen. nov., sp. nov., a novel bacterium isolated from the soil of Baekdu Mountain and proposal of a novel family name, Baekduiaceae fam. nov.</title>
        <authorList>
            <person name="An D.S."/>
            <person name="Siddiqi M.Z."/>
            <person name="Kim K.H."/>
            <person name="Yu H.S."/>
            <person name="Im W.T."/>
        </authorList>
    </citation>
    <scope>NUCLEOTIDE SEQUENCE [LARGE SCALE GENOMIC DNA]</scope>
    <source>
        <strain evidence="3 4">BR7-21</strain>
    </source>
</reference>
<dbReference type="KEGG" id="bsol:FSW04_07010"/>
<dbReference type="InterPro" id="IPR001623">
    <property type="entry name" value="DnaJ_domain"/>
</dbReference>
<evidence type="ECO:0000259" key="2">
    <source>
        <dbReference type="PROSITE" id="PS50076"/>
    </source>
</evidence>
<dbReference type="EMBL" id="CP042430">
    <property type="protein sequence ID" value="QEC47356.1"/>
    <property type="molecule type" value="Genomic_DNA"/>
</dbReference>
<dbReference type="PROSITE" id="PS50076">
    <property type="entry name" value="DNAJ_2"/>
    <property type="match status" value="1"/>
</dbReference>
<dbReference type="RefSeq" id="WP_146917716.1">
    <property type="nucleotide sequence ID" value="NZ_CP042430.1"/>
</dbReference>
<dbReference type="SUPFAM" id="SSF46565">
    <property type="entry name" value="Chaperone J-domain"/>
    <property type="match status" value="1"/>
</dbReference>
<dbReference type="OrthoDB" id="5244113at2"/>
<name>A0A5B8U2V5_9ACTN</name>
<accession>A0A5B8U2V5</accession>
<dbReference type="PRINTS" id="PR00625">
    <property type="entry name" value="JDOMAIN"/>
</dbReference>